<dbReference type="SUPFAM" id="SSF48452">
    <property type="entry name" value="TPR-like"/>
    <property type="match status" value="3"/>
</dbReference>
<dbReference type="SUPFAM" id="SSF46894">
    <property type="entry name" value="C-terminal effector domain of the bipartite response regulators"/>
    <property type="match status" value="1"/>
</dbReference>
<gene>
    <name evidence="3" type="ORF">E6H05_08535</name>
</gene>
<dbReference type="PROSITE" id="PS50005">
    <property type="entry name" value="TPR"/>
    <property type="match status" value="1"/>
</dbReference>
<proteinExistence type="predicted"/>
<comment type="caution">
    <text evidence="3">The sequence shown here is derived from an EMBL/GenBank/DDBJ whole genome shotgun (WGS) entry which is preliminary data.</text>
</comment>
<feature type="repeat" description="TPR" evidence="1">
    <location>
        <begin position="628"/>
        <end position="661"/>
    </location>
</feature>
<dbReference type="InterPro" id="IPR019734">
    <property type="entry name" value="TPR_rpt"/>
</dbReference>
<organism evidence="3 4">
    <name type="scientific">Candidatus Segetimicrobium genomatis</name>
    <dbReference type="NCBI Taxonomy" id="2569760"/>
    <lineage>
        <taxon>Bacteria</taxon>
        <taxon>Bacillati</taxon>
        <taxon>Candidatus Sysuimicrobiota</taxon>
        <taxon>Candidatus Sysuimicrobiia</taxon>
        <taxon>Candidatus Sysuimicrobiales</taxon>
        <taxon>Candidatus Segetimicrobiaceae</taxon>
        <taxon>Candidatus Segetimicrobium</taxon>
    </lineage>
</organism>
<dbReference type="Pfam" id="PF03704">
    <property type="entry name" value="BTAD"/>
    <property type="match status" value="1"/>
</dbReference>
<dbReference type="Gene3D" id="1.25.40.10">
    <property type="entry name" value="Tetratricopeptide repeat domain"/>
    <property type="match status" value="3"/>
</dbReference>
<accession>A0A537IRC6</accession>
<dbReference type="SMART" id="SM01043">
    <property type="entry name" value="BTAD"/>
    <property type="match status" value="1"/>
</dbReference>
<dbReference type="Pfam" id="PF13432">
    <property type="entry name" value="TPR_16"/>
    <property type="match status" value="2"/>
</dbReference>
<evidence type="ECO:0000313" key="4">
    <source>
        <dbReference type="Proteomes" id="UP000318834"/>
    </source>
</evidence>
<name>A0A537IRC6_9BACT</name>
<dbReference type="SMART" id="SM00028">
    <property type="entry name" value="TPR"/>
    <property type="match status" value="5"/>
</dbReference>
<reference evidence="3 4" key="1">
    <citation type="journal article" date="2019" name="Nat. Microbiol.">
        <title>Mediterranean grassland soil C-N compound turnover is dependent on rainfall and depth, and is mediated by genomically divergent microorganisms.</title>
        <authorList>
            <person name="Diamond S."/>
            <person name="Andeer P.F."/>
            <person name="Li Z."/>
            <person name="Crits-Christoph A."/>
            <person name="Burstein D."/>
            <person name="Anantharaman K."/>
            <person name="Lane K.R."/>
            <person name="Thomas B.C."/>
            <person name="Pan C."/>
            <person name="Northen T.R."/>
            <person name="Banfield J.F."/>
        </authorList>
    </citation>
    <scope>NUCLEOTIDE SEQUENCE [LARGE SCALE GENOMIC DNA]</scope>
    <source>
        <strain evidence="3">NP_8</strain>
    </source>
</reference>
<evidence type="ECO:0000313" key="3">
    <source>
        <dbReference type="EMBL" id="TMI73893.1"/>
    </source>
</evidence>
<dbReference type="Gene3D" id="1.10.10.10">
    <property type="entry name" value="Winged helix-like DNA-binding domain superfamily/Winged helix DNA-binding domain"/>
    <property type="match status" value="1"/>
</dbReference>
<dbReference type="InterPro" id="IPR016032">
    <property type="entry name" value="Sig_transdc_resp-reg_C-effctor"/>
</dbReference>
<dbReference type="GO" id="GO:0003677">
    <property type="term" value="F:DNA binding"/>
    <property type="evidence" value="ECO:0007669"/>
    <property type="project" value="InterPro"/>
</dbReference>
<dbReference type="GO" id="GO:0006355">
    <property type="term" value="P:regulation of DNA-templated transcription"/>
    <property type="evidence" value="ECO:0007669"/>
    <property type="project" value="InterPro"/>
</dbReference>
<protein>
    <recommendedName>
        <fullName evidence="2">Bacterial transcriptional activator domain-containing protein</fullName>
    </recommendedName>
</protein>
<evidence type="ECO:0000259" key="2">
    <source>
        <dbReference type="SMART" id="SM01043"/>
    </source>
</evidence>
<dbReference type="NCBIfam" id="NF047558">
    <property type="entry name" value="TPR_END_plus"/>
    <property type="match status" value="1"/>
</dbReference>
<dbReference type="AlphaFoldDB" id="A0A537IRC6"/>
<feature type="domain" description="Bacterial transcriptional activator" evidence="2">
    <location>
        <begin position="110"/>
        <end position="247"/>
    </location>
</feature>
<dbReference type="InterPro" id="IPR051677">
    <property type="entry name" value="AfsR-DnrI-RedD_regulator"/>
</dbReference>
<dbReference type="InterPro" id="IPR011990">
    <property type="entry name" value="TPR-like_helical_dom_sf"/>
</dbReference>
<dbReference type="PANTHER" id="PTHR35807">
    <property type="entry name" value="TRANSCRIPTIONAL REGULATOR REDD-RELATED"/>
    <property type="match status" value="1"/>
</dbReference>
<dbReference type="InterPro" id="IPR005158">
    <property type="entry name" value="BTAD"/>
</dbReference>
<dbReference type="EMBL" id="VBAP01000061">
    <property type="protein sequence ID" value="TMI73893.1"/>
    <property type="molecule type" value="Genomic_DNA"/>
</dbReference>
<sequence>MGPMLDLRTCGGPMLELRMFGGLSLKDGGAPITGAAAQRKTLALLALLAAAGRNGLSRDKLIAYLWPETDTAHGRNLLNQACYALRRDLREREAFLGTSELRLNPDVVRSDLEAFEAALQRGDADGAVQAYTGPFLDGFFVSGAPEFERWVDAERAQLAKQFSDALVTLAKEAAARGDHRAAADWWRRLTALDPLSSHAALGLMKALVAAGESAAAIKHARAHEAFLQQEMGTAPDAAMLALVKQLCEEAERGAPLPGAAEQHRKRRQSTTDFLLTALPVALRRELHRATTLSTAAAALAIVLVVGAVGFGVSGRHGTTSGPEPLPVGNRKMLAVLPLENRGASADEYFADGLSEAIATRLGSVRSLGVIAWQSARQYKGTNKTPQEIGRELGAQYLLEGTVRWEKLPRGPSQVRVSPTLIRASDGTQLWADQYDTTLAGVFALQADLATRVAGALDIALGDAERRLLEDRPTANIQAYDAYLRGRAAIEKDWDLADVKTALRMFERAVTLDSSFALAWAWSSVEHVALYWSYVDRNVAQLAVGKAQADRALRLAPDLPETHGALAWYFFAGLKDWDRALAEYTRARRARPSDPYFTGGLGSVKEHQGEWSEALAYGHEAILLSPRNGNFATGLAESYTRQREFAAANYYYGRALELTPRSVSGRLTKAIAYLNLSGDVKGARRFFPDVSENMAPTGLEGILITLSDIVLLLSDEQQTKVLALSPAAFDGDTAGLALAKALVYRRRDKTILARVSFDSARAALQNSVRREPDDYIYHALLGLASAGLGHADEAVREGERAISLLPVSRDAVDGALLPANLARIYVLLGERDKAIDQLELVFSRPGPLSANWLKADPFWDPLRGSPRFQGLAAVRS</sequence>
<dbReference type="InterPro" id="IPR036388">
    <property type="entry name" value="WH-like_DNA-bd_sf"/>
</dbReference>
<evidence type="ECO:0000256" key="1">
    <source>
        <dbReference type="PROSITE-ProRule" id="PRU00339"/>
    </source>
</evidence>
<dbReference type="Proteomes" id="UP000318834">
    <property type="component" value="Unassembled WGS sequence"/>
</dbReference>
<keyword evidence="1" id="KW-0802">TPR repeat</keyword>